<feature type="compositionally biased region" description="Polar residues" evidence="9">
    <location>
        <begin position="94"/>
        <end position="117"/>
    </location>
</feature>
<dbReference type="GO" id="GO:0005829">
    <property type="term" value="C:cytosol"/>
    <property type="evidence" value="ECO:0007669"/>
    <property type="project" value="TreeGrafter"/>
</dbReference>
<dbReference type="PANTHER" id="PTHR13035">
    <property type="entry name" value="PROTEIN N-TERMINAL GLUTAMINE AMIDOHYDROLASE"/>
    <property type="match status" value="1"/>
</dbReference>
<evidence type="ECO:0000256" key="2">
    <source>
        <dbReference type="ARBA" id="ARBA00008985"/>
    </source>
</evidence>
<evidence type="ECO:0000256" key="3">
    <source>
        <dbReference type="ARBA" id="ARBA00011245"/>
    </source>
</evidence>
<evidence type="ECO:0000313" key="12">
    <source>
        <dbReference type="Proteomes" id="UP000472277"/>
    </source>
</evidence>
<evidence type="ECO:0000256" key="4">
    <source>
        <dbReference type="ARBA" id="ARBA00012718"/>
    </source>
</evidence>
<organism evidence="11 12">
    <name type="scientific">Salmo trutta</name>
    <name type="common">Brown trout</name>
    <dbReference type="NCBI Taxonomy" id="8032"/>
    <lineage>
        <taxon>Eukaryota</taxon>
        <taxon>Metazoa</taxon>
        <taxon>Chordata</taxon>
        <taxon>Craniata</taxon>
        <taxon>Vertebrata</taxon>
        <taxon>Euteleostomi</taxon>
        <taxon>Actinopterygii</taxon>
        <taxon>Neopterygii</taxon>
        <taxon>Teleostei</taxon>
        <taxon>Protacanthopterygii</taxon>
        <taxon>Salmoniformes</taxon>
        <taxon>Salmonidae</taxon>
        <taxon>Salmoninae</taxon>
        <taxon>Salmo</taxon>
    </lineage>
</organism>
<dbReference type="Proteomes" id="UP000472277">
    <property type="component" value="Chromosome 36"/>
</dbReference>
<name>A0A674CQD0_SALTR</name>
<dbReference type="PANTHER" id="PTHR13035:SF0">
    <property type="entry name" value="PROTEIN N-TERMINAL GLUTAMINE AMIDOHYDROLASE"/>
    <property type="match status" value="1"/>
</dbReference>
<evidence type="ECO:0000313" key="11">
    <source>
        <dbReference type="Ensembl" id="ENSSTUP00000085902.1"/>
    </source>
</evidence>
<dbReference type="InterPro" id="IPR023128">
    <property type="entry name" value="Prot_N_Gln_amidohydro_ab_roll"/>
</dbReference>
<comment type="subunit">
    <text evidence="3 8">Monomer.</text>
</comment>
<evidence type="ECO:0000256" key="7">
    <source>
        <dbReference type="ARBA" id="ARBA00048768"/>
    </source>
</evidence>
<dbReference type="InterPro" id="IPR039733">
    <property type="entry name" value="NTAQ1"/>
</dbReference>
<dbReference type="Gene3D" id="3.10.620.10">
    <property type="entry name" value="Protein N-terminal glutamine amidohydrolase, alpha beta roll"/>
    <property type="match status" value="1"/>
</dbReference>
<dbReference type="AlphaFoldDB" id="A0A674CQD0"/>
<dbReference type="GO" id="GO:0005634">
    <property type="term" value="C:nucleus"/>
    <property type="evidence" value="ECO:0007669"/>
    <property type="project" value="TreeGrafter"/>
</dbReference>
<dbReference type="GO" id="GO:0008418">
    <property type="term" value="F:protein-N-terminal asparagine amidohydrolase activity"/>
    <property type="evidence" value="ECO:0007669"/>
    <property type="project" value="UniProtKB-UniRule"/>
</dbReference>
<evidence type="ECO:0000256" key="9">
    <source>
        <dbReference type="SAM" id="MobiDB-lite"/>
    </source>
</evidence>
<dbReference type="GO" id="GO:0070773">
    <property type="term" value="F:protein-N-terminal glutamine amidohydrolase activity"/>
    <property type="evidence" value="ECO:0007669"/>
    <property type="project" value="UniProtKB-UniRule"/>
</dbReference>
<sequence>MLATHKSYVSITPSGDECENVLTSNERMNPMWKQKSSHGDEPVVWDYHVILLHQNQQEQSFIYDLDTVLPFSCYFHVYTKEAFQTDQGLKQSTLMKQQKLSRPRSNVPTSSGKQSQRVDVIAAKG</sequence>
<dbReference type="EC" id="3.5.1.122" evidence="4 8"/>
<reference evidence="11" key="1">
    <citation type="submission" date="2025-08" db="UniProtKB">
        <authorList>
            <consortium name="Ensembl"/>
        </authorList>
    </citation>
    <scope>IDENTIFICATION</scope>
</reference>
<accession>A0A674CQD0</accession>
<keyword evidence="6 8" id="KW-0378">Hydrolase</keyword>
<comment type="similarity">
    <text evidence="2 8">Belongs to the NTAQ1 family.</text>
</comment>
<protein>
    <recommendedName>
        <fullName evidence="5 8">Protein N-terminal glutamine amidohydrolase</fullName>
        <ecNumber evidence="4 8">3.5.1.122</ecNumber>
    </recommendedName>
    <alternativeName>
        <fullName evidence="8">Protein NH2-terminal glutamine deamidase</fullName>
    </alternativeName>
</protein>
<keyword evidence="12" id="KW-1185">Reference proteome</keyword>
<dbReference type="Ensembl" id="ENSSTUT00000091390.1">
    <property type="protein sequence ID" value="ENSSTUP00000085902.1"/>
    <property type="gene ID" value="ENSSTUG00000037783.1"/>
</dbReference>
<proteinExistence type="inferred from homology"/>
<dbReference type="InterPro" id="IPR037132">
    <property type="entry name" value="N_Gln_amidohydro_ab_roll_sf"/>
</dbReference>
<evidence type="ECO:0000259" key="10">
    <source>
        <dbReference type="Pfam" id="PF09764"/>
    </source>
</evidence>
<evidence type="ECO:0000256" key="8">
    <source>
        <dbReference type="RuleBase" id="RU367082"/>
    </source>
</evidence>
<dbReference type="GeneTree" id="ENSGT00990000213672"/>
<dbReference type="Pfam" id="PF09764">
    <property type="entry name" value="Nt_Gln_amidase"/>
    <property type="match status" value="1"/>
</dbReference>
<feature type="region of interest" description="Disordered" evidence="9">
    <location>
        <begin position="94"/>
        <end position="125"/>
    </location>
</feature>
<evidence type="ECO:0000256" key="5">
    <source>
        <dbReference type="ARBA" id="ARBA00021247"/>
    </source>
</evidence>
<dbReference type="OMA" id="NERMNPM"/>
<comment type="catalytic activity">
    <reaction evidence="7 8">
        <text>N-terminal L-glutaminyl-[protein] + H2O = N-terminal L-glutamyl-[protein] + NH4(+)</text>
        <dbReference type="Rhea" id="RHEA:50680"/>
        <dbReference type="Rhea" id="RHEA-COMP:12668"/>
        <dbReference type="Rhea" id="RHEA-COMP:12777"/>
        <dbReference type="ChEBI" id="CHEBI:15377"/>
        <dbReference type="ChEBI" id="CHEBI:28938"/>
        <dbReference type="ChEBI" id="CHEBI:64721"/>
        <dbReference type="ChEBI" id="CHEBI:64722"/>
        <dbReference type="EC" id="3.5.1.122"/>
    </reaction>
</comment>
<reference evidence="11" key="2">
    <citation type="submission" date="2025-09" db="UniProtKB">
        <authorList>
            <consortium name="Ensembl"/>
        </authorList>
    </citation>
    <scope>IDENTIFICATION</scope>
</reference>
<evidence type="ECO:0000256" key="6">
    <source>
        <dbReference type="ARBA" id="ARBA00022801"/>
    </source>
</evidence>
<feature type="domain" description="Protein N-terminal glutamine amidohydrolase alpha beta roll" evidence="10">
    <location>
        <begin position="17"/>
        <end position="92"/>
    </location>
</feature>
<comment type="function">
    <text evidence="1">Mediates the side-chain deamidation of N-terminal glutamine residues to glutamate, an important step in N-end rule pathway of protein degradation. Conversion of the resulting N-terminal glutamine to glutamate renders the protein susceptible to arginylation, polyubiquitination and degradation as specified by the N-end rule. Does not act on substrates with internal or C-terminal glutamine and does not act on non-glutamine residues in any position. Does not deaminate acetylated N-terminal glutamine. With the exception of proline, all tested second-position residues on substrate peptides do not greatly influence the activity. In contrast, a proline at position 2, virtually abolishes deamidation of N-terminal glutamine.</text>
</comment>
<evidence type="ECO:0000256" key="1">
    <source>
        <dbReference type="ARBA" id="ARBA00002022"/>
    </source>
</evidence>